<sequence>MTYRHQILRNLKFGTLSTFVAAEKEKNALRIDAGLTPYTIWSPAFGGLHHLVLEAHFDSMAAFESEHVAGKSLQGMAEINARQLECVIEGTAMDQLQRVTLSPDC</sequence>
<reference evidence="1" key="1">
    <citation type="submission" date="2023-07" db="EMBL/GenBank/DDBJ databases">
        <title>Degradation of tert-butanol by M. austroafricanum TBA100.</title>
        <authorList>
            <person name="Helbich S."/>
            <person name="Vainshtein Y."/>
        </authorList>
    </citation>
    <scope>NUCLEOTIDE SEQUENCE</scope>
    <source>
        <strain evidence="1">TBA100</strain>
    </source>
</reference>
<gene>
    <name evidence="1" type="ORF">QYF68_32980</name>
</gene>
<dbReference type="Proteomes" id="UP001172687">
    <property type="component" value="Unassembled WGS sequence"/>
</dbReference>
<evidence type="ECO:0008006" key="3">
    <source>
        <dbReference type="Google" id="ProtNLM"/>
    </source>
</evidence>
<evidence type="ECO:0000313" key="2">
    <source>
        <dbReference type="Proteomes" id="UP001172687"/>
    </source>
</evidence>
<dbReference type="EMBL" id="JAUHTC010000101">
    <property type="protein sequence ID" value="MDN4522604.1"/>
    <property type="molecule type" value="Genomic_DNA"/>
</dbReference>
<organism evidence="1 2">
    <name type="scientific">Mycolicibacterium austroafricanum</name>
    <name type="common">Mycobacterium austroafricanum</name>
    <dbReference type="NCBI Taxonomy" id="39687"/>
    <lineage>
        <taxon>Bacteria</taxon>
        <taxon>Bacillati</taxon>
        <taxon>Actinomycetota</taxon>
        <taxon>Actinomycetes</taxon>
        <taxon>Mycobacteriales</taxon>
        <taxon>Mycobacteriaceae</taxon>
        <taxon>Mycolicibacterium</taxon>
    </lineage>
</organism>
<proteinExistence type="predicted"/>
<name>A0ABT8HPB7_MYCAO</name>
<protein>
    <recommendedName>
        <fullName evidence="3">NIPSNAP domain-containing protein</fullName>
    </recommendedName>
</protein>
<evidence type="ECO:0000313" key="1">
    <source>
        <dbReference type="EMBL" id="MDN4522604.1"/>
    </source>
</evidence>
<keyword evidence="2" id="KW-1185">Reference proteome</keyword>
<accession>A0ABT8HPB7</accession>
<comment type="caution">
    <text evidence="1">The sequence shown here is derived from an EMBL/GenBank/DDBJ whole genome shotgun (WGS) entry which is preliminary data.</text>
</comment>
<dbReference type="RefSeq" id="WP_105388879.1">
    <property type="nucleotide sequence ID" value="NZ_CP070380.1"/>
</dbReference>